<protein>
    <submittedName>
        <fullName evidence="3">Uncharacterized protein</fullName>
    </submittedName>
</protein>
<keyword evidence="2" id="KW-0418">Kinase</keyword>
<organism evidence="3 4">
    <name type="scientific">Microbacterium suwonense</name>
    <dbReference type="NCBI Taxonomy" id="683047"/>
    <lineage>
        <taxon>Bacteria</taxon>
        <taxon>Bacillati</taxon>
        <taxon>Actinomycetota</taxon>
        <taxon>Actinomycetes</taxon>
        <taxon>Micrococcales</taxon>
        <taxon>Microbacteriaceae</taxon>
        <taxon>Microbacterium</taxon>
    </lineage>
</organism>
<evidence type="ECO:0000313" key="3">
    <source>
        <dbReference type="EMBL" id="BDZ40292.1"/>
    </source>
</evidence>
<evidence type="ECO:0000256" key="1">
    <source>
        <dbReference type="ARBA" id="ARBA00022679"/>
    </source>
</evidence>
<dbReference type="InterPro" id="IPR029056">
    <property type="entry name" value="Ribokinase-like"/>
</dbReference>
<evidence type="ECO:0000256" key="2">
    <source>
        <dbReference type="ARBA" id="ARBA00022777"/>
    </source>
</evidence>
<proteinExistence type="predicted"/>
<dbReference type="Proteomes" id="UP001321543">
    <property type="component" value="Chromosome"/>
</dbReference>
<dbReference type="InterPro" id="IPR002139">
    <property type="entry name" value="Ribo/fructo_kinase"/>
</dbReference>
<dbReference type="EMBL" id="AP027728">
    <property type="protein sequence ID" value="BDZ40292.1"/>
    <property type="molecule type" value="Genomic_DNA"/>
</dbReference>
<sequence length="87" mass="9143">MTIDQPHRSGVVIVGSVTADVTAFSQRLPARGETILGEEFTMVLGGKGRTRPSRPGWQVHARASSAVWETTCSATSSSTGSLPRAST</sequence>
<dbReference type="SUPFAM" id="SSF53613">
    <property type="entry name" value="Ribokinase-like"/>
    <property type="match status" value="1"/>
</dbReference>
<evidence type="ECO:0000313" key="4">
    <source>
        <dbReference type="Proteomes" id="UP001321543"/>
    </source>
</evidence>
<gene>
    <name evidence="3" type="ORF">GCM10025863_29060</name>
</gene>
<dbReference type="PRINTS" id="PR00990">
    <property type="entry name" value="RIBOKINASE"/>
</dbReference>
<name>A0ABM8FX42_9MICO</name>
<keyword evidence="4" id="KW-1185">Reference proteome</keyword>
<dbReference type="RefSeq" id="WP_286300824.1">
    <property type="nucleotide sequence ID" value="NZ_AP027728.1"/>
</dbReference>
<reference evidence="4" key="1">
    <citation type="journal article" date="2019" name="Int. J. Syst. Evol. Microbiol.">
        <title>The Global Catalogue of Microorganisms (GCM) 10K type strain sequencing project: providing services to taxonomists for standard genome sequencing and annotation.</title>
        <authorList>
            <consortium name="The Broad Institute Genomics Platform"/>
            <consortium name="The Broad Institute Genome Sequencing Center for Infectious Disease"/>
            <person name="Wu L."/>
            <person name="Ma J."/>
        </authorList>
    </citation>
    <scope>NUCLEOTIDE SEQUENCE [LARGE SCALE GENOMIC DNA]</scope>
    <source>
        <strain evidence="4">NBRC 106310</strain>
    </source>
</reference>
<keyword evidence="1" id="KW-0808">Transferase</keyword>
<dbReference type="Gene3D" id="3.40.1190.20">
    <property type="match status" value="1"/>
</dbReference>
<accession>A0ABM8FX42</accession>